<dbReference type="NCBIfam" id="NF003593">
    <property type="entry name" value="PRK05255.1-1"/>
    <property type="match status" value="1"/>
</dbReference>
<dbReference type="InterPro" id="IPR023153">
    <property type="entry name" value="DarP_sf"/>
</dbReference>
<keyword evidence="4 5" id="KW-0694">RNA-binding</keyword>
<dbReference type="InterPro" id="IPR006839">
    <property type="entry name" value="DarP"/>
</dbReference>
<feature type="region of interest" description="Disordered" evidence="6">
    <location>
        <begin position="23"/>
        <end position="43"/>
    </location>
</feature>
<accession>A0A1Q8YDP9</accession>
<dbReference type="GO" id="GO:1902626">
    <property type="term" value="P:assembly of large subunit precursor of preribosome"/>
    <property type="evidence" value="ECO:0007669"/>
    <property type="project" value="UniProtKB-UniRule"/>
</dbReference>
<evidence type="ECO:0000256" key="2">
    <source>
        <dbReference type="ARBA" id="ARBA00022517"/>
    </source>
</evidence>
<dbReference type="PANTHER" id="PTHR38101:SF1">
    <property type="entry name" value="UPF0307 PROTEIN YJGA"/>
    <property type="match status" value="1"/>
</dbReference>
<evidence type="ECO:0000256" key="5">
    <source>
        <dbReference type="HAMAP-Rule" id="MF_00765"/>
    </source>
</evidence>
<name>A0A1Q8YDP9_9BURK</name>
<sequence length="219" mass="24741">MSRKLKKGYFVRGEFVAEGSERDTELKAELKGTDDQSRTDLKRESTELQKLGEALLALRIDLLERLPLTDKLKDAIAEAKRITNFEGKRRQMQFIGKLMRKLETTEVDQVRAALDEQSNGSAADNLALHQAEVWRDRLISQDDAAGQWIALYPTTDTQQLRALIRQARKDAVPEIAGAAVRHGRPYREIFQMVREALMAIPEPDAAIHPSTFSPSREAS</sequence>
<dbReference type="Proteomes" id="UP000185911">
    <property type="component" value="Unassembled WGS sequence"/>
</dbReference>
<dbReference type="RefSeq" id="WP_075586674.1">
    <property type="nucleotide sequence ID" value="NZ_MSYM01000013.1"/>
</dbReference>
<dbReference type="GO" id="GO:0019843">
    <property type="term" value="F:rRNA binding"/>
    <property type="evidence" value="ECO:0007669"/>
    <property type="project" value="UniProtKB-UniRule"/>
</dbReference>
<dbReference type="PANTHER" id="PTHR38101">
    <property type="entry name" value="UPF0307 PROTEIN YJGA"/>
    <property type="match status" value="1"/>
</dbReference>
<dbReference type="Gene3D" id="1.10.60.30">
    <property type="entry name" value="PSPTO4464-like domains"/>
    <property type="match status" value="2"/>
</dbReference>
<dbReference type="SUPFAM" id="SSF158710">
    <property type="entry name" value="PSPTO4464-like"/>
    <property type="match status" value="1"/>
</dbReference>
<comment type="similarity">
    <text evidence="5">Belongs to the DarP family.</text>
</comment>
<protein>
    <recommendedName>
        <fullName evidence="5">Dual-action ribosomal maturation protein DarP</fullName>
    </recommendedName>
    <alternativeName>
        <fullName evidence="5">Large ribosomal subunit assembly factor DarP</fullName>
    </alternativeName>
</protein>
<gene>
    <name evidence="5" type="primary">darP</name>
    <name evidence="7" type="ORF">BLL52_2407</name>
</gene>
<evidence type="ECO:0000256" key="3">
    <source>
        <dbReference type="ARBA" id="ARBA00022730"/>
    </source>
</evidence>
<proteinExistence type="inferred from homology"/>
<dbReference type="CDD" id="cd16331">
    <property type="entry name" value="YjgA-like"/>
    <property type="match status" value="1"/>
</dbReference>
<dbReference type="Pfam" id="PF04751">
    <property type="entry name" value="DarP"/>
    <property type="match status" value="1"/>
</dbReference>
<evidence type="ECO:0000313" key="7">
    <source>
        <dbReference type="EMBL" id="OLP06176.1"/>
    </source>
</evidence>
<evidence type="ECO:0000256" key="6">
    <source>
        <dbReference type="SAM" id="MobiDB-lite"/>
    </source>
</evidence>
<evidence type="ECO:0000313" key="8">
    <source>
        <dbReference type="Proteomes" id="UP000185911"/>
    </source>
</evidence>
<keyword evidence="3 5" id="KW-0699">rRNA-binding</keyword>
<dbReference type="HAMAP" id="MF_00765">
    <property type="entry name" value="DarP"/>
    <property type="match status" value="1"/>
</dbReference>
<reference evidence="7 8" key="1">
    <citation type="submission" date="2017-01" db="EMBL/GenBank/DDBJ databases">
        <title>Genome sequence of Rhodoferax antarcticus ANT.BR, a psychrophilic purple nonsulfur bacterium from an Antarctic microbial mat.</title>
        <authorList>
            <person name="Baker J."/>
            <person name="Riester C."/>
            <person name="Skinner B."/>
            <person name="Newell A."/>
            <person name="Swingley W."/>
            <person name="Madigan M."/>
            <person name="Jung D."/>
            <person name="Asao M."/>
            <person name="Chen M."/>
            <person name="Loughlin P."/>
            <person name="Pan H."/>
            <person name="Lin S."/>
            <person name="Li N."/>
            <person name="Shaw J."/>
            <person name="Prado M."/>
            <person name="Sherman C."/>
            <person name="Li X."/>
            <person name="Tang J."/>
            <person name="Blankenship R."/>
            <person name="Zhao T."/>
            <person name="Touchman J."/>
            <person name="Sattley M."/>
        </authorList>
    </citation>
    <scope>NUCLEOTIDE SEQUENCE [LARGE SCALE GENOMIC DNA]</scope>
    <source>
        <strain evidence="7 8">ANT.BR</strain>
    </source>
</reference>
<dbReference type="GO" id="GO:0043022">
    <property type="term" value="F:ribosome binding"/>
    <property type="evidence" value="ECO:0007669"/>
    <property type="project" value="UniProtKB-UniRule"/>
</dbReference>
<keyword evidence="8" id="KW-1185">Reference proteome</keyword>
<keyword evidence="1 5" id="KW-0963">Cytoplasm</keyword>
<dbReference type="STRING" id="81479.RA876_06205"/>
<evidence type="ECO:0000256" key="1">
    <source>
        <dbReference type="ARBA" id="ARBA00022490"/>
    </source>
</evidence>
<organism evidence="7 8">
    <name type="scientific">Rhodoferax antarcticus ANT.BR</name>
    <dbReference type="NCBI Taxonomy" id="1111071"/>
    <lineage>
        <taxon>Bacteria</taxon>
        <taxon>Pseudomonadati</taxon>
        <taxon>Pseudomonadota</taxon>
        <taxon>Betaproteobacteria</taxon>
        <taxon>Burkholderiales</taxon>
        <taxon>Comamonadaceae</taxon>
        <taxon>Rhodoferax</taxon>
    </lineage>
</organism>
<comment type="subcellular location">
    <subcellularLocation>
        <location evidence="5">Cytoplasm</location>
    </subcellularLocation>
    <text evidence="5">Associates with late stage pre-50S ribosomal subunits.</text>
</comment>
<dbReference type="EMBL" id="MSYM01000013">
    <property type="protein sequence ID" value="OLP06176.1"/>
    <property type="molecule type" value="Genomic_DNA"/>
</dbReference>
<dbReference type="AlphaFoldDB" id="A0A1Q8YDP9"/>
<comment type="function">
    <text evidence="5">Member of a network of 50S ribosomal subunit biogenesis factors which assembles along the 30S-50S interface, preventing incorrect 23S rRNA structures from forming. Promotes peptidyl transferase center (PTC) maturation.</text>
</comment>
<keyword evidence="2 5" id="KW-0690">Ribosome biogenesis</keyword>
<comment type="caution">
    <text evidence="7">The sequence shown here is derived from an EMBL/GenBank/DDBJ whole genome shotgun (WGS) entry which is preliminary data.</text>
</comment>
<dbReference type="GO" id="GO:0005829">
    <property type="term" value="C:cytosol"/>
    <property type="evidence" value="ECO:0007669"/>
    <property type="project" value="TreeGrafter"/>
</dbReference>
<evidence type="ECO:0000256" key="4">
    <source>
        <dbReference type="ARBA" id="ARBA00022884"/>
    </source>
</evidence>